<accession>A0A5C5U0U7</accession>
<evidence type="ECO:0000313" key="4">
    <source>
        <dbReference type="Proteomes" id="UP000315949"/>
    </source>
</evidence>
<keyword evidence="1" id="KW-0677">Repeat</keyword>
<keyword evidence="2" id="KW-0040">ANK repeat</keyword>
<dbReference type="EMBL" id="VOHE01000003">
    <property type="protein sequence ID" value="TWT19524.1"/>
    <property type="molecule type" value="Genomic_DNA"/>
</dbReference>
<gene>
    <name evidence="3" type="ORF">FQY79_06625</name>
</gene>
<dbReference type="RefSeq" id="WP_146312012.1">
    <property type="nucleotide sequence ID" value="NZ_VOHE01000003.1"/>
</dbReference>
<sequence length="309" mass="34338">MDGVKEAIARAPRTGLGIARPWLVALLTCLLLPLPGCGFDLSASQPRSRYQASLERAFPDPRAQALAIAAERGDAAEIRRLMQDEGVDPDVIFGGQSGGMPLLAWPIYSGSPEGLRAMLEAGADPNARKPYPVRRGSSPQYYGNAMVWAAEQDDPVYLGILLDYGGDPDTRNANGEALLFHAFIKQNKWRNVQLLVERGADVNADVSLGRTITEVYASRGGFKMVHWLLEHGAEPGREFVHGEPVQKSDSRTINSIFWHPGNPEDPSWQRVCQQWLADQEFERPPMPDHYRKMRARLGFPDDESEIHIL</sequence>
<comment type="caution">
    <text evidence="3">The sequence shown here is derived from an EMBL/GenBank/DDBJ whole genome shotgun (WGS) entry which is preliminary data.</text>
</comment>
<dbReference type="InterPro" id="IPR002110">
    <property type="entry name" value="Ankyrin_rpt"/>
</dbReference>
<dbReference type="SUPFAM" id="SSF48403">
    <property type="entry name" value="Ankyrin repeat"/>
    <property type="match status" value="1"/>
</dbReference>
<dbReference type="InterPro" id="IPR050776">
    <property type="entry name" value="Ank_Repeat/CDKN_Inhibitor"/>
</dbReference>
<dbReference type="SMART" id="SM00248">
    <property type="entry name" value="ANK"/>
    <property type="match status" value="5"/>
</dbReference>
<reference evidence="3 4" key="1">
    <citation type="submission" date="2019-07" db="EMBL/GenBank/DDBJ databases">
        <title>Luteimonas sp. YD-1 nov., isolated from acidic soil.</title>
        <authorList>
            <person name="Zhou J."/>
        </authorList>
    </citation>
    <scope>NUCLEOTIDE SEQUENCE [LARGE SCALE GENOMIC DNA]</scope>
    <source>
        <strain evidence="3 4">YD-1</strain>
    </source>
</reference>
<dbReference type="AlphaFoldDB" id="A0A5C5U0U7"/>
<protein>
    <submittedName>
        <fullName evidence="3">Ankyrin repeat domain-containing protein</fullName>
    </submittedName>
</protein>
<evidence type="ECO:0000256" key="2">
    <source>
        <dbReference type="ARBA" id="ARBA00023043"/>
    </source>
</evidence>
<organism evidence="3 4">
    <name type="scientific">Luteimonas wenzhouensis</name>
    <dbReference type="NCBI Taxonomy" id="2599615"/>
    <lineage>
        <taxon>Bacteria</taxon>
        <taxon>Pseudomonadati</taxon>
        <taxon>Pseudomonadota</taxon>
        <taxon>Gammaproteobacteria</taxon>
        <taxon>Lysobacterales</taxon>
        <taxon>Lysobacteraceae</taxon>
        <taxon>Luteimonas</taxon>
    </lineage>
</organism>
<evidence type="ECO:0000313" key="3">
    <source>
        <dbReference type="EMBL" id="TWT19524.1"/>
    </source>
</evidence>
<dbReference type="InterPro" id="IPR036770">
    <property type="entry name" value="Ankyrin_rpt-contain_sf"/>
</dbReference>
<name>A0A5C5U0U7_9GAMM</name>
<keyword evidence="4" id="KW-1185">Reference proteome</keyword>
<proteinExistence type="predicted"/>
<dbReference type="PANTHER" id="PTHR24201">
    <property type="entry name" value="ANK_REP_REGION DOMAIN-CONTAINING PROTEIN"/>
    <property type="match status" value="1"/>
</dbReference>
<dbReference type="Pfam" id="PF12796">
    <property type="entry name" value="Ank_2"/>
    <property type="match status" value="1"/>
</dbReference>
<dbReference type="PANTHER" id="PTHR24201:SF16">
    <property type="entry name" value="ANKYRIN-1-LIKE-RELATED"/>
    <property type="match status" value="1"/>
</dbReference>
<dbReference type="Proteomes" id="UP000315949">
    <property type="component" value="Unassembled WGS sequence"/>
</dbReference>
<dbReference type="Gene3D" id="1.25.40.20">
    <property type="entry name" value="Ankyrin repeat-containing domain"/>
    <property type="match status" value="1"/>
</dbReference>
<dbReference type="OrthoDB" id="9151764at2"/>
<evidence type="ECO:0000256" key="1">
    <source>
        <dbReference type="ARBA" id="ARBA00022737"/>
    </source>
</evidence>